<dbReference type="HOGENOM" id="CLU_045011_29_1_9"/>
<dbReference type="Proteomes" id="UP000004754">
    <property type="component" value="Unassembled WGS sequence"/>
</dbReference>
<dbReference type="AlphaFoldDB" id="E6MG10"/>
<proteinExistence type="predicted"/>
<evidence type="ECO:0000313" key="2">
    <source>
        <dbReference type="Proteomes" id="UP000004754"/>
    </source>
</evidence>
<name>E6MG10_9FIRM</name>
<keyword evidence="1" id="KW-0378">Hydrolase</keyword>
<dbReference type="NCBIfam" id="TIGR01509">
    <property type="entry name" value="HAD-SF-IA-v3"/>
    <property type="match status" value="1"/>
</dbReference>
<dbReference type="PANTHER" id="PTHR18901">
    <property type="entry name" value="2-DEOXYGLUCOSE-6-PHOSPHATE PHOSPHATASE 2"/>
    <property type="match status" value="1"/>
</dbReference>
<dbReference type="Gene3D" id="3.40.50.1000">
    <property type="entry name" value="HAD superfamily/HAD-like"/>
    <property type="match status" value="1"/>
</dbReference>
<dbReference type="CDD" id="cd07505">
    <property type="entry name" value="HAD_BPGM-like"/>
    <property type="match status" value="1"/>
</dbReference>
<dbReference type="PANTHER" id="PTHR18901:SF38">
    <property type="entry name" value="PSEUDOURIDINE-5'-PHOSPHATASE"/>
    <property type="match status" value="1"/>
</dbReference>
<dbReference type="InterPro" id="IPR006439">
    <property type="entry name" value="HAD-SF_hydro_IA"/>
</dbReference>
<dbReference type="GO" id="GO:0016787">
    <property type="term" value="F:hydrolase activity"/>
    <property type="evidence" value="ECO:0007669"/>
    <property type="project" value="UniProtKB-KW"/>
</dbReference>
<sequence>MCTKRRFGRIFSPYYEALGHLPLKPGAAEILSFLKQRNVKIALATSTRAALAQRELADAGIDGYFDIVVGGDMIARSKPAPDIFLSAAKAVQLPPSGCYIIEDSYNGIRAAASANARPIMVPDQVAPDGEMENLAEQILPNLFETRAYLEKQI</sequence>
<keyword evidence="2" id="KW-1185">Reference proteome</keyword>
<dbReference type="eggNOG" id="COG0637">
    <property type="taxonomic scope" value="Bacteria"/>
</dbReference>
<dbReference type="OrthoDB" id="9797743at2"/>
<organism evidence="1 2">
    <name type="scientific">Pseudoramibacter alactolyticus ATCC 23263</name>
    <dbReference type="NCBI Taxonomy" id="887929"/>
    <lineage>
        <taxon>Bacteria</taxon>
        <taxon>Bacillati</taxon>
        <taxon>Bacillota</taxon>
        <taxon>Clostridia</taxon>
        <taxon>Eubacteriales</taxon>
        <taxon>Eubacteriaceae</taxon>
        <taxon>Pseudoramibacter</taxon>
    </lineage>
</organism>
<reference evidence="1 2" key="1">
    <citation type="submission" date="2010-12" db="EMBL/GenBank/DDBJ databases">
        <authorList>
            <person name="Muzny D."/>
            <person name="Qin X."/>
            <person name="Deng J."/>
            <person name="Jiang H."/>
            <person name="Liu Y."/>
            <person name="Qu J."/>
            <person name="Song X.-Z."/>
            <person name="Zhang L."/>
            <person name="Thornton R."/>
            <person name="Coyle M."/>
            <person name="Francisco L."/>
            <person name="Jackson L."/>
            <person name="Javaid M."/>
            <person name="Korchina V."/>
            <person name="Kovar C."/>
            <person name="Mata R."/>
            <person name="Mathew T."/>
            <person name="Ngo R."/>
            <person name="Nguyen L."/>
            <person name="Nguyen N."/>
            <person name="Okwuonu G."/>
            <person name="Ongeri F."/>
            <person name="Pham C."/>
            <person name="Simmons D."/>
            <person name="Wilczek-Boney K."/>
            <person name="Hale W."/>
            <person name="Jakkamsetti A."/>
            <person name="Pham P."/>
            <person name="Ruth R."/>
            <person name="San Lucas F."/>
            <person name="Warren J."/>
            <person name="Zhang J."/>
            <person name="Zhao Z."/>
            <person name="Zhou C."/>
            <person name="Zhu D."/>
            <person name="Lee S."/>
            <person name="Bess C."/>
            <person name="Blankenburg K."/>
            <person name="Forbes L."/>
            <person name="Fu Q."/>
            <person name="Gubbala S."/>
            <person name="Hirani K."/>
            <person name="Jayaseelan J.C."/>
            <person name="Lara F."/>
            <person name="Munidasa M."/>
            <person name="Palculict T."/>
            <person name="Patil S."/>
            <person name="Pu L.-L."/>
            <person name="Saada N."/>
            <person name="Tang L."/>
            <person name="Weissenberger G."/>
            <person name="Zhu Y."/>
            <person name="Hemphill L."/>
            <person name="Shang Y."/>
            <person name="Youmans B."/>
            <person name="Ayvaz T."/>
            <person name="Ross M."/>
            <person name="Santibanez J."/>
            <person name="Aqrawi P."/>
            <person name="Gross S."/>
            <person name="Joshi V."/>
            <person name="Fowler G."/>
            <person name="Nazareth L."/>
            <person name="Reid J."/>
            <person name="Worley K."/>
            <person name="Petrosino J."/>
            <person name="Highlander S."/>
            <person name="Gibbs R."/>
        </authorList>
    </citation>
    <scope>NUCLEOTIDE SEQUENCE [LARGE SCALE GENOMIC DNA]</scope>
    <source>
        <strain evidence="1 2">ATCC 23263</strain>
    </source>
</reference>
<dbReference type="Pfam" id="PF00702">
    <property type="entry name" value="Hydrolase"/>
    <property type="match status" value="1"/>
</dbReference>
<dbReference type="STRING" id="887929.HMP0721_0943"/>
<dbReference type="RefSeq" id="WP_006598367.1">
    <property type="nucleotide sequence ID" value="NZ_GL622359.1"/>
</dbReference>
<dbReference type="SUPFAM" id="SSF56784">
    <property type="entry name" value="HAD-like"/>
    <property type="match status" value="1"/>
</dbReference>
<dbReference type="EMBL" id="AEQN01000016">
    <property type="protein sequence ID" value="EFV01550.1"/>
    <property type="molecule type" value="Genomic_DNA"/>
</dbReference>
<dbReference type="InterPro" id="IPR023214">
    <property type="entry name" value="HAD_sf"/>
</dbReference>
<accession>E6MG10</accession>
<evidence type="ECO:0000313" key="1">
    <source>
        <dbReference type="EMBL" id="EFV01550.1"/>
    </source>
</evidence>
<comment type="caution">
    <text evidence="1">The sequence shown here is derived from an EMBL/GenBank/DDBJ whole genome shotgun (WGS) entry which is preliminary data.</text>
</comment>
<gene>
    <name evidence="1" type="ORF">HMP0721_0943</name>
</gene>
<dbReference type="InterPro" id="IPR036412">
    <property type="entry name" value="HAD-like_sf"/>
</dbReference>
<protein>
    <submittedName>
        <fullName evidence="1">HAD hydrolase, family IA, variant 3</fullName>
    </submittedName>
</protein>